<dbReference type="AlphaFoldDB" id="A0A9P4N8J0"/>
<organism evidence="2 3">
    <name type="scientific">Lojkania enalia</name>
    <dbReference type="NCBI Taxonomy" id="147567"/>
    <lineage>
        <taxon>Eukaryota</taxon>
        <taxon>Fungi</taxon>
        <taxon>Dikarya</taxon>
        <taxon>Ascomycota</taxon>
        <taxon>Pezizomycotina</taxon>
        <taxon>Dothideomycetes</taxon>
        <taxon>Pleosporomycetidae</taxon>
        <taxon>Pleosporales</taxon>
        <taxon>Pleosporales incertae sedis</taxon>
        <taxon>Lojkania</taxon>
    </lineage>
</organism>
<evidence type="ECO:0000313" key="2">
    <source>
        <dbReference type="EMBL" id="KAF2265046.1"/>
    </source>
</evidence>
<name>A0A9P4N8J0_9PLEO</name>
<dbReference type="EMBL" id="ML986611">
    <property type="protein sequence ID" value="KAF2265046.1"/>
    <property type="molecule type" value="Genomic_DNA"/>
</dbReference>
<comment type="caution">
    <text evidence="2">The sequence shown here is derived from an EMBL/GenBank/DDBJ whole genome shotgun (WGS) entry which is preliminary data.</text>
</comment>
<protein>
    <submittedName>
        <fullName evidence="2">Uncharacterized protein</fullName>
    </submittedName>
</protein>
<accession>A0A9P4N8J0</accession>
<reference evidence="3" key="1">
    <citation type="journal article" date="2020" name="Stud. Mycol.">
        <title>101 Dothideomycetes genomes: A test case for predicting lifestyles and emergence of pathogens.</title>
        <authorList>
            <person name="Haridas S."/>
            <person name="Albert R."/>
            <person name="Binder M."/>
            <person name="Bloem J."/>
            <person name="LaButti K."/>
            <person name="Salamov A."/>
            <person name="Andreopoulos B."/>
            <person name="Baker S."/>
            <person name="Barry K."/>
            <person name="Bills G."/>
            <person name="Bluhm B."/>
            <person name="Cannon C."/>
            <person name="Castanera R."/>
            <person name="Culley D."/>
            <person name="Daum C."/>
            <person name="Ezra D."/>
            <person name="Gonzalez J."/>
            <person name="Henrissat B."/>
            <person name="Kuo A."/>
            <person name="Liang C."/>
            <person name="Lipzen A."/>
            <person name="Lutzoni F."/>
            <person name="Magnuson J."/>
            <person name="Mondo S."/>
            <person name="Nolan M."/>
            <person name="Ohm R."/>
            <person name="Pangilinan J."/>
            <person name="Park H.-J."/>
            <person name="Ramirez L."/>
            <person name="Alfaro M."/>
            <person name="Sun H."/>
            <person name="Tritt A."/>
            <person name="Yoshinaga Y."/>
            <person name="Zwiers L.-H."/>
            <person name="Turgeon B."/>
            <person name="Goodwin S."/>
            <person name="Spatafora J."/>
            <person name="Crous P."/>
            <person name="Grigoriev I."/>
        </authorList>
    </citation>
    <scope>NUCLEOTIDE SEQUENCE [LARGE SCALE GENOMIC DNA]</scope>
    <source>
        <strain evidence="3">CBS 304.66</strain>
    </source>
</reference>
<keyword evidence="3" id="KW-1185">Reference proteome</keyword>
<proteinExistence type="predicted"/>
<evidence type="ECO:0000256" key="1">
    <source>
        <dbReference type="SAM" id="MobiDB-lite"/>
    </source>
</evidence>
<evidence type="ECO:0000313" key="3">
    <source>
        <dbReference type="Proteomes" id="UP000800093"/>
    </source>
</evidence>
<gene>
    <name evidence="2" type="ORF">CC78DRAFT_211125</name>
</gene>
<feature type="region of interest" description="Disordered" evidence="1">
    <location>
        <begin position="91"/>
        <end position="110"/>
    </location>
</feature>
<dbReference type="Proteomes" id="UP000800093">
    <property type="component" value="Unassembled WGS sequence"/>
</dbReference>
<sequence length="124" mass="13223">MNRFAVLLKCAMTAGSVADSYSAHSGHERALISPAEGPRQGPGTLRSAVIIYCLNAVWSGDEFAACSRIAPLICHRQTSCSSRAQIREPLNPMSARAVPADSDKSVTPINPGWRERPLSGVCLS</sequence>